<reference evidence="2 3" key="1">
    <citation type="journal article" date="2019" name="Int. J. Syst. Evol. Microbiol.">
        <title>The Global Catalogue of Microorganisms (GCM) 10K type strain sequencing project: providing services to taxonomists for standard genome sequencing and annotation.</title>
        <authorList>
            <consortium name="The Broad Institute Genomics Platform"/>
            <consortium name="The Broad Institute Genome Sequencing Center for Infectious Disease"/>
            <person name="Wu L."/>
            <person name="Ma J."/>
        </authorList>
    </citation>
    <scope>NUCLEOTIDE SEQUENCE [LARGE SCALE GENOMIC DNA]</scope>
    <source>
        <strain evidence="2 3">NBRC 111368</strain>
    </source>
</reference>
<organism evidence="2 3">
    <name type="scientific">Halobium palmae</name>
    <dbReference type="NCBI Taxonomy" id="1776492"/>
    <lineage>
        <taxon>Archaea</taxon>
        <taxon>Methanobacteriati</taxon>
        <taxon>Methanobacteriota</taxon>
        <taxon>Stenosarchaea group</taxon>
        <taxon>Halobacteria</taxon>
        <taxon>Halobacteriales</taxon>
        <taxon>Haloferacaceae</taxon>
        <taxon>Halobium</taxon>
    </lineage>
</organism>
<sequence length="79" mass="7840">ATDSTPSLGPDGSADETLGEVDAGLASGSLDSSGTDATDAPSPSAAWLIYISPAEADFAGLSNAFADISIIYSTILGFR</sequence>
<accession>A0ABD5S5V4</accession>
<feature type="non-terminal residue" evidence="2">
    <location>
        <position position="1"/>
    </location>
</feature>
<feature type="region of interest" description="Disordered" evidence="1">
    <location>
        <begin position="1"/>
        <end position="41"/>
    </location>
</feature>
<evidence type="ECO:0000313" key="3">
    <source>
        <dbReference type="Proteomes" id="UP001596328"/>
    </source>
</evidence>
<feature type="compositionally biased region" description="Low complexity" evidence="1">
    <location>
        <begin position="22"/>
        <end position="40"/>
    </location>
</feature>
<evidence type="ECO:0000313" key="2">
    <source>
        <dbReference type="EMBL" id="MFC6726940.1"/>
    </source>
</evidence>
<dbReference type="Proteomes" id="UP001596328">
    <property type="component" value="Unassembled WGS sequence"/>
</dbReference>
<dbReference type="EMBL" id="JBHSWU010001531">
    <property type="protein sequence ID" value="MFC6726940.1"/>
    <property type="molecule type" value="Genomic_DNA"/>
</dbReference>
<name>A0ABD5S5V4_9EURY</name>
<gene>
    <name evidence="2" type="ORF">ACFQE1_21685</name>
</gene>
<comment type="caution">
    <text evidence="2">The sequence shown here is derived from an EMBL/GenBank/DDBJ whole genome shotgun (WGS) entry which is preliminary data.</text>
</comment>
<evidence type="ECO:0000256" key="1">
    <source>
        <dbReference type="SAM" id="MobiDB-lite"/>
    </source>
</evidence>
<proteinExistence type="predicted"/>
<dbReference type="AlphaFoldDB" id="A0ABD5S5V4"/>
<protein>
    <submittedName>
        <fullName evidence="2">Uncharacterized protein</fullName>
    </submittedName>
</protein>
<keyword evidence="3" id="KW-1185">Reference proteome</keyword>